<dbReference type="AlphaFoldDB" id="A0A4C1ULX5"/>
<comment type="caution">
    <text evidence="2">The sequence shown here is derived from an EMBL/GenBank/DDBJ whole genome shotgun (WGS) entry which is preliminary data.</text>
</comment>
<name>A0A4C1ULX5_EUMVA</name>
<feature type="compositionally biased region" description="Basic residues" evidence="1">
    <location>
        <begin position="249"/>
        <end position="270"/>
    </location>
</feature>
<feature type="region of interest" description="Disordered" evidence="1">
    <location>
        <begin position="101"/>
        <end position="270"/>
    </location>
</feature>
<feature type="compositionally biased region" description="Acidic residues" evidence="1">
    <location>
        <begin position="213"/>
        <end position="227"/>
    </location>
</feature>
<feature type="region of interest" description="Disordered" evidence="1">
    <location>
        <begin position="1"/>
        <end position="68"/>
    </location>
</feature>
<evidence type="ECO:0000313" key="3">
    <source>
        <dbReference type="Proteomes" id="UP000299102"/>
    </source>
</evidence>
<sequence>MGKLPIQFPRTRCPGKNQNGRANRQTDGGLQIRSPDSLCNVGHDTCFKPGPSGTGATGEERQPTPPPELWADILGIPEEERKSKLLELQRAAQQRQLEIKQAAEIKEEKPPVEQYNNPPRKIMDPPKKRKSFSFNEDFFATAEAKPQPEPMKEVSKSPVKEEIDDDDDSSLDLPLKKKKKKKEVNPPLILPPLRSLRIELKALQQLEVKPEQNDEDSVDDDDDDDEEVLPKKKRKTRESKLSRGEGAEKKKKGTKEGKKKQGRKKKKEKA</sequence>
<dbReference type="OrthoDB" id="63972at2759"/>
<keyword evidence="3" id="KW-1185">Reference proteome</keyword>
<organism evidence="2 3">
    <name type="scientific">Eumeta variegata</name>
    <name type="common">Bagworm moth</name>
    <name type="synonym">Eumeta japonica</name>
    <dbReference type="NCBI Taxonomy" id="151549"/>
    <lineage>
        <taxon>Eukaryota</taxon>
        <taxon>Metazoa</taxon>
        <taxon>Ecdysozoa</taxon>
        <taxon>Arthropoda</taxon>
        <taxon>Hexapoda</taxon>
        <taxon>Insecta</taxon>
        <taxon>Pterygota</taxon>
        <taxon>Neoptera</taxon>
        <taxon>Endopterygota</taxon>
        <taxon>Lepidoptera</taxon>
        <taxon>Glossata</taxon>
        <taxon>Ditrysia</taxon>
        <taxon>Tineoidea</taxon>
        <taxon>Psychidae</taxon>
        <taxon>Oiketicinae</taxon>
        <taxon>Eumeta</taxon>
    </lineage>
</organism>
<proteinExistence type="predicted"/>
<gene>
    <name evidence="2" type="ORF">EVAR_15943_1</name>
</gene>
<reference evidence="2 3" key="1">
    <citation type="journal article" date="2019" name="Commun. Biol.">
        <title>The bagworm genome reveals a unique fibroin gene that provides high tensile strength.</title>
        <authorList>
            <person name="Kono N."/>
            <person name="Nakamura H."/>
            <person name="Ohtoshi R."/>
            <person name="Tomita M."/>
            <person name="Numata K."/>
            <person name="Arakawa K."/>
        </authorList>
    </citation>
    <scope>NUCLEOTIDE SEQUENCE [LARGE SCALE GENOMIC DNA]</scope>
</reference>
<dbReference type="EMBL" id="BGZK01000190">
    <property type="protein sequence ID" value="GBP27170.1"/>
    <property type="molecule type" value="Genomic_DNA"/>
</dbReference>
<evidence type="ECO:0000256" key="1">
    <source>
        <dbReference type="SAM" id="MobiDB-lite"/>
    </source>
</evidence>
<feature type="compositionally biased region" description="Basic and acidic residues" evidence="1">
    <location>
        <begin position="101"/>
        <end position="111"/>
    </location>
</feature>
<accession>A0A4C1ULX5</accession>
<feature type="compositionally biased region" description="Basic and acidic residues" evidence="1">
    <location>
        <begin position="150"/>
        <end position="161"/>
    </location>
</feature>
<feature type="compositionally biased region" description="Polar residues" evidence="1">
    <location>
        <begin position="16"/>
        <end position="28"/>
    </location>
</feature>
<feature type="compositionally biased region" description="Basic and acidic residues" evidence="1">
    <location>
        <begin position="238"/>
        <end position="248"/>
    </location>
</feature>
<protein>
    <submittedName>
        <fullName evidence="2">Uncharacterized protein</fullName>
    </submittedName>
</protein>
<dbReference type="Proteomes" id="UP000299102">
    <property type="component" value="Unassembled WGS sequence"/>
</dbReference>
<evidence type="ECO:0000313" key="2">
    <source>
        <dbReference type="EMBL" id="GBP27170.1"/>
    </source>
</evidence>